<proteinExistence type="predicted"/>
<organism evidence="1 2">
    <name type="scientific">Parascaris equorum</name>
    <name type="common">Equine roundworm</name>
    <dbReference type="NCBI Taxonomy" id="6256"/>
    <lineage>
        <taxon>Eukaryota</taxon>
        <taxon>Metazoa</taxon>
        <taxon>Ecdysozoa</taxon>
        <taxon>Nematoda</taxon>
        <taxon>Chromadorea</taxon>
        <taxon>Rhabditida</taxon>
        <taxon>Spirurina</taxon>
        <taxon>Ascaridomorpha</taxon>
        <taxon>Ascaridoidea</taxon>
        <taxon>Ascarididae</taxon>
        <taxon>Parascaris</taxon>
    </lineage>
</organism>
<reference evidence="2" key="1">
    <citation type="submission" date="2022-11" db="UniProtKB">
        <authorList>
            <consortium name="WormBaseParasite"/>
        </authorList>
    </citation>
    <scope>IDENTIFICATION</scope>
</reference>
<evidence type="ECO:0000313" key="2">
    <source>
        <dbReference type="WBParaSite" id="PEQ_0001262201-mRNA-1"/>
    </source>
</evidence>
<name>A0A914S2S6_PAREQ</name>
<keyword evidence="1" id="KW-1185">Reference proteome</keyword>
<evidence type="ECO:0000313" key="1">
    <source>
        <dbReference type="Proteomes" id="UP000887564"/>
    </source>
</evidence>
<dbReference type="Proteomes" id="UP000887564">
    <property type="component" value="Unplaced"/>
</dbReference>
<accession>A0A914S2S6</accession>
<dbReference type="WBParaSite" id="PEQ_0001262201-mRNA-1">
    <property type="protein sequence ID" value="PEQ_0001262201-mRNA-1"/>
    <property type="gene ID" value="PEQ_0001262201"/>
</dbReference>
<sequence length="39" mass="4681">MRIFQRTFHLHESNFNDLVVFVLYLKSPTRKPTETQLSS</sequence>
<protein>
    <submittedName>
        <fullName evidence="2">Uncharacterized protein</fullName>
    </submittedName>
</protein>
<dbReference type="AlphaFoldDB" id="A0A914S2S6"/>